<evidence type="ECO:0000313" key="6">
    <source>
        <dbReference type="Proteomes" id="UP000192923"/>
    </source>
</evidence>
<sequence>MRKHILARAALVSTALLSASASAEFQRGYIYTVGSTTLFPFAKTVGEHFSKSHKKQLPLLQSTGTGGGIKLFCEGAQGETPDIVNASRAMKPKEREECQTNGVGDILEVKIGYDGLVMAQAKKAPPIALTRKEARMALAKWVAGPDGKPVANPNHTWKQINPALPDSPIEVLGPSAASGTYDAFVDLISDMECKGAPWVAAGKTEPSPDMLRKCRTLRDDGVYVEGREHDEDQLSRLNHAPGAVAIIDYKAYIDNMAHIRAVPIDGLEPTHDSIASRSYAGSRPLYLYVKGAHLGLTPGLKEYVGEFTSEHTWGEKGYLKSLGLIPLPAEERTTYVDAVKAQGIAPSLASITDAPPAKSWERSGKSTKTASKDTAKTTPHAAEPVAKSHKQ</sequence>
<dbReference type="PANTHER" id="PTHR30570">
    <property type="entry name" value="PERIPLASMIC PHOSPHATE BINDING COMPONENT OF PHOSPHATE ABC TRANSPORTER"/>
    <property type="match status" value="1"/>
</dbReference>
<name>A0A1Y6D9V9_9GAMM</name>
<feature type="signal peptide" evidence="3">
    <location>
        <begin position="1"/>
        <end position="23"/>
    </location>
</feature>
<protein>
    <submittedName>
        <fullName evidence="5">Phosphate transport system substrate-binding protein</fullName>
    </submittedName>
</protein>
<dbReference type="InterPro" id="IPR050811">
    <property type="entry name" value="Phosphate_ABC_transporter"/>
</dbReference>
<proteinExistence type="predicted"/>
<evidence type="ECO:0000256" key="2">
    <source>
        <dbReference type="SAM" id="MobiDB-lite"/>
    </source>
</evidence>
<dbReference type="Proteomes" id="UP000192923">
    <property type="component" value="Unassembled WGS sequence"/>
</dbReference>
<accession>A0A1Y6D9V9</accession>
<evidence type="ECO:0000313" key="5">
    <source>
        <dbReference type="EMBL" id="SMF97152.1"/>
    </source>
</evidence>
<dbReference type="Gene3D" id="3.40.190.10">
    <property type="entry name" value="Periplasmic binding protein-like II"/>
    <property type="match status" value="2"/>
</dbReference>
<keyword evidence="6" id="KW-1185">Reference proteome</keyword>
<dbReference type="SUPFAM" id="SSF53850">
    <property type="entry name" value="Periplasmic binding protein-like II"/>
    <property type="match status" value="1"/>
</dbReference>
<dbReference type="PANTHER" id="PTHR30570:SF1">
    <property type="entry name" value="PHOSPHATE-BINDING PROTEIN PSTS"/>
    <property type="match status" value="1"/>
</dbReference>
<dbReference type="Pfam" id="PF12849">
    <property type="entry name" value="PBP_like_2"/>
    <property type="match status" value="1"/>
</dbReference>
<dbReference type="EMBL" id="FXAM01000001">
    <property type="protein sequence ID" value="SMF97152.1"/>
    <property type="molecule type" value="Genomic_DNA"/>
</dbReference>
<dbReference type="InterPro" id="IPR024370">
    <property type="entry name" value="PBP_domain"/>
</dbReference>
<evidence type="ECO:0000256" key="3">
    <source>
        <dbReference type="SAM" id="SignalP"/>
    </source>
</evidence>
<feature type="compositionally biased region" description="Basic and acidic residues" evidence="2">
    <location>
        <begin position="359"/>
        <end position="375"/>
    </location>
</feature>
<dbReference type="RefSeq" id="WP_217807324.1">
    <property type="nucleotide sequence ID" value="NZ_FXAM01000001.1"/>
</dbReference>
<feature type="domain" description="PBP" evidence="4">
    <location>
        <begin position="21"/>
        <end position="310"/>
    </location>
</feature>
<dbReference type="AlphaFoldDB" id="A0A1Y6D9V9"/>
<dbReference type="STRING" id="1760988.SAMN02949497_4571"/>
<gene>
    <name evidence="5" type="ORF">SAMN02949497_4571</name>
</gene>
<reference evidence="5 6" key="1">
    <citation type="submission" date="2016-12" db="EMBL/GenBank/DDBJ databases">
        <authorList>
            <person name="Song W.-J."/>
            <person name="Kurnit D.M."/>
        </authorList>
    </citation>
    <scope>NUCLEOTIDE SEQUENCE [LARGE SCALE GENOMIC DNA]</scope>
    <source>
        <strain evidence="5 6">175</strain>
    </source>
</reference>
<keyword evidence="1 3" id="KW-0732">Signal</keyword>
<organism evidence="5 6">
    <name type="scientific">Methylomagnum ishizawai</name>
    <dbReference type="NCBI Taxonomy" id="1760988"/>
    <lineage>
        <taxon>Bacteria</taxon>
        <taxon>Pseudomonadati</taxon>
        <taxon>Pseudomonadota</taxon>
        <taxon>Gammaproteobacteria</taxon>
        <taxon>Methylococcales</taxon>
        <taxon>Methylococcaceae</taxon>
        <taxon>Methylomagnum</taxon>
    </lineage>
</organism>
<evidence type="ECO:0000259" key="4">
    <source>
        <dbReference type="Pfam" id="PF12849"/>
    </source>
</evidence>
<evidence type="ECO:0000256" key="1">
    <source>
        <dbReference type="ARBA" id="ARBA00022729"/>
    </source>
</evidence>
<feature type="chain" id="PRO_5010990819" evidence="3">
    <location>
        <begin position="24"/>
        <end position="391"/>
    </location>
</feature>
<feature type="region of interest" description="Disordered" evidence="2">
    <location>
        <begin position="350"/>
        <end position="391"/>
    </location>
</feature>